<protein>
    <submittedName>
        <fullName evidence="3">Uncharacterized protein</fullName>
    </submittedName>
</protein>
<sequence length="201" mass="22294">MAALAHVTRQLLDPLQVNDRDHADQQIHVARHVVLRRDHAAVQSFVKQDVGRFRQRLPRGKGSRHLIPGNGFIIGMQILAGLPFAALTVLYKGLFQQAEVIGFRAEVADVFTRIARLTDGHVHFRARVAVKAIAFDLRRTEIQLGENLAKCEAGGGGSRTTRPRNGNNRMSGRHSNSLTEKGGRSAVKRVAGHDIDRLMQF</sequence>
<evidence type="ECO:0000313" key="4">
    <source>
        <dbReference type="Proteomes" id="UP000076008"/>
    </source>
</evidence>
<feature type="region of interest" description="Disordered" evidence="1">
    <location>
        <begin position="152"/>
        <end position="186"/>
    </location>
</feature>
<feature type="transmembrane region" description="Helical" evidence="2">
    <location>
        <begin position="66"/>
        <end position="91"/>
    </location>
</feature>
<name>A0A144K9Q1_ENTCL</name>
<gene>
    <name evidence="3" type="ORF">SAMEA2273318_02385</name>
</gene>
<reference evidence="3 4" key="1">
    <citation type="submission" date="2016-03" db="EMBL/GenBank/DDBJ databases">
        <authorList>
            <consortium name="Pathogen Informatics"/>
        </authorList>
    </citation>
    <scope>NUCLEOTIDE SEQUENCE [LARGE SCALE GENOMIC DNA]</scope>
    <source>
        <strain evidence="4">e1252</strain>
    </source>
</reference>
<keyword evidence="2" id="KW-0812">Transmembrane</keyword>
<dbReference type="EMBL" id="FJXR01000013">
    <property type="protein sequence ID" value="CZV38375.1"/>
    <property type="molecule type" value="Genomic_DNA"/>
</dbReference>
<evidence type="ECO:0000256" key="1">
    <source>
        <dbReference type="SAM" id="MobiDB-lite"/>
    </source>
</evidence>
<organism evidence="3 4">
    <name type="scientific">Enterobacter cloacae</name>
    <dbReference type="NCBI Taxonomy" id="550"/>
    <lineage>
        <taxon>Bacteria</taxon>
        <taxon>Pseudomonadati</taxon>
        <taxon>Pseudomonadota</taxon>
        <taxon>Gammaproteobacteria</taxon>
        <taxon>Enterobacterales</taxon>
        <taxon>Enterobacteriaceae</taxon>
        <taxon>Enterobacter</taxon>
        <taxon>Enterobacter cloacae complex</taxon>
    </lineage>
</organism>
<evidence type="ECO:0000256" key="2">
    <source>
        <dbReference type="SAM" id="Phobius"/>
    </source>
</evidence>
<feature type="compositionally biased region" description="Polar residues" evidence="1">
    <location>
        <begin position="159"/>
        <end position="179"/>
    </location>
</feature>
<keyword evidence="2" id="KW-1133">Transmembrane helix</keyword>
<dbReference type="Proteomes" id="UP000076008">
    <property type="component" value="Unassembled WGS sequence"/>
</dbReference>
<evidence type="ECO:0000313" key="3">
    <source>
        <dbReference type="EMBL" id="CZV38375.1"/>
    </source>
</evidence>
<dbReference type="AlphaFoldDB" id="A0A144K9Q1"/>
<accession>A0A144K9Q1</accession>
<proteinExistence type="predicted"/>
<keyword evidence="2" id="KW-0472">Membrane</keyword>